<dbReference type="Proteomes" id="UP000054321">
    <property type="component" value="Unassembled WGS sequence"/>
</dbReference>
<sequence length="301" mass="33593">MTSRSPSWLQVCISVLVSSAFRALSYQPCYYSEVKSILYLAYGSNLSAETFRGNRGIRPLSSVNVHVPCLTLTFDLAGIAYLEPCFANTAYRIPPPGQAPFPQDPKYRKNRWQKGLVGVLYEVTPSDYRTIIATEGGGSSYQDIVVPCFPLAAGLEKTPEEPESQPVLAHTLMCPRDGDRLVRPDPGYAQPSHRYLKLITDGAEEHGLPGDYMAYLSGIRGFTITMSRQKVGRALFLGMWLPWIVSVMGPGRLLADKEGRVPEWYARAMGLLFEVMWRSYDFGFKRFWGDGERTINGAGII</sequence>
<dbReference type="EMBL" id="KN832873">
    <property type="protein sequence ID" value="KIN03916.1"/>
    <property type="molecule type" value="Genomic_DNA"/>
</dbReference>
<feature type="signal peptide" evidence="5">
    <location>
        <begin position="1"/>
        <end position="25"/>
    </location>
</feature>
<dbReference type="InParanoid" id="A0A0C3H6T7"/>
<reference evidence="7" key="2">
    <citation type="submission" date="2015-01" db="EMBL/GenBank/DDBJ databases">
        <title>Evolutionary Origins and Diversification of the Mycorrhizal Mutualists.</title>
        <authorList>
            <consortium name="DOE Joint Genome Institute"/>
            <consortium name="Mycorrhizal Genomics Consortium"/>
            <person name="Kohler A."/>
            <person name="Kuo A."/>
            <person name="Nagy L.G."/>
            <person name="Floudas D."/>
            <person name="Copeland A."/>
            <person name="Barry K.W."/>
            <person name="Cichocki N."/>
            <person name="Veneault-Fourrey C."/>
            <person name="LaButti K."/>
            <person name="Lindquist E.A."/>
            <person name="Lipzen A."/>
            <person name="Lundell T."/>
            <person name="Morin E."/>
            <person name="Murat C."/>
            <person name="Riley R."/>
            <person name="Ohm R."/>
            <person name="Sun H."/>
            <person name="Tunlid A."/>
            <person name="Henrissat B."/>
            <person name="Grigoriev I.V."/>
            <person name="Hibbett D.S."/>
            <person name="Martin F."/>
        </authorList>
    </citation>
    <scope>NUCLEOTIDE SEQUENCE [LARGE SCALE GENOMIC DNA]</scope>
    <source>
        <strain evidence="7">Zn</strain>
    </source>
</reference>
<evidence type="ECO:0000256" key="4">
    <source>
        <dbReference type="PIRSR" id="PIRSR617939-2"/>
    </source>
</evidence>
<gene>
    <name evidence="6" type="ORF">OIDMADRAFT_40053</name>
</gene>
<evidence type="ECO:0000256" key="3">
    <source>
        <dbReference type="PIRSR" id="PIRSR617939-1"/>
    </source>
</evidence>
<evidence type="ECO:0000256" key="5">
    <source>
        <dbReference type="SAM" id="SignalP"/>
    </source>
</evidence>
<feature type="chain" id="PRO_5002165255" description="gamma-glutamylcyclotransferase" evidence="5">
    <location>
        <begin position="26"/>
        <end position="301"/>
    </location>
</feature>
<accession>A0A0C3H6T7</accession>
<dbReference type="STRING" id="913774.A0A0C3H6T7"/>
<evidence type="ECO:0000256" key="1">
    <source>
        <dbReference type="ARBA" id="ARBA00012346"/>
    </source>
</evidence>
<proteinExistence type="predicted"/>
<dbReference type="Gene3D" id="3.10.490.10">
    <property type="entry name" value="Gamma-glutamyl cyclotransferase-like"/>
    <property type="match status" value="1"/>
</dbReference>
<keyword evidence="2" id="KW-0456">Lyase</keyword>
<dbReference type="GO" id="GO:0003839">
    <property type="term" value="F:gamma-glutamylcyclotransferase activity"/>
    <property type="evidence" value="ECO:0007669"/>
    <property type="project" value="UniProtKB-EC"/>
</dbReference>
<name>A0A0C3H6T7_OIDMZ</name>
<dbReference type="PANTHER" id="PTHR12935:SF0">
    <property type="entry name" value="GAMMA-GLUTAMYLCYCLOTRANSFERASE"/>
    <property type="match status" value="1"/>
</dbReference>
<evidence type="ECO:0000313" key="7">
    <source>
        <dbReference type="Proteomes" id="UP000054321"/>
    </source>
</evidence>
<dbReference type="OrthoDB" id="2017317at2759"/>
<feature type="binding site" evidence="4">
    <location>
        <position position="195"/>
    </location>
    <ligand>
        <name>substrate</name>
    </ligand>
</feature>
<protein>
    <recommendedName>
        <fullName evidence="1">gamma-glutamylcyclotransferase</fullName>
        <ecNumber evidence="1">4.3.2.9</ecNumber>
    </recommendedName>
</protein>
<evidence type="ECO:0000256" key="2">
    <source>
        <dbReference type="ARBA" id="ARBA00023239"/>
    </source>
</evidence>
<feature type="binding site" evidence="4">
    <location>
        <begin position="39"/>
        <end position="44"/>
    </location>
    <ligand>
        <name>substrate</name>
    </ligand>
</feature>
<dbReference type="AlphaFoldDB" id="A0A0C3H6T7"/>
<keyword evidence="5" id="KW-0732">Signal</keyword>
<dbReference type="PANTHER" id="PTHR12935">
    <property type="entry name" value="GAMMA-GLUTAMYLCYCLOTRANSFERASE"/>
    <property type="match status" value="1"/>
</dbReference>
<dbReference type="InterPro" id="IPR017939">
    <property type="entry name" value="G-Glutamylcylcotransferase"/>
</dbReference>
<dbReference type="HOGENOM" id="CLU_030506_1_0_1"/>
<dbReference type="EC" id="4.3.2.9" evidence="1"/>
<reference evidence="6 7" key="1">
    <citation type="submission" date="2014-04" db="EMBL/GenBank/DDBJ databases">
        <authorList>
            <consortium name="DOE Joint Genome Institute"/>
            <person name="Kuo A."/>
            <person name="Martino E."/>
            <person name="Perotto S."/>
            <person name="Kohler A."/>
            <person name="Nagy L.G."/>
            <person name="Floudas D."/>
            <person name="Copeland A."/>
            <person name="Barry K.W."/>
            <person name="Cichocki N."/>
            <person name="Veneault-Fourrey C."/>
            <person name="LaButti K."/>
            <person name="Lindquist E.A."/>
            <person name="Lipzen A."/>
            <person name="Lundell T."/>
            <person name="Morin E."/>
            <person name="Murat C."/>
            <person name="Sun H."/>
            <person name="Tunlid A."/>
            <person name="Henrissat B."/>
            <person name="Grigoriev I.V."/>
            <person name="Hibbett D.S."/>
            <person name="Martin F."/>
            <person name="Nordberg H.P."/>
            <person name="Cantor M.N."/>
            <person name="Hua S.X."/>
        </authorList>
    </citation>
    <scope>NUCLEOTIDE SEQUENCE [LARGE SCALE GENOMIC DNA]</scope>
    <source>
        <strain evidence="6 7">Zn</strain>
    </source>
</reference>
<organism evidence="6 7">
    <name type="scientific">Oidiodendron maius (strain Zn)</name>
    <dbReference type="NCBI Taxonomy" id="913774"/>
    <lineage>
        <taxon>Eukaryota</taxon>
        <taxon>Fungi</taxon>
        <taxon>Dikarya</taxon>
        <taxon>Ascomycota</taxon>
        <taxon>Pezizomycotina</taxon>
        <taxon>Leotiomycetes</taxon>
        <taxon>Leotiomycetes incertae sedis</taxon>
        <taxon>Myxotrichaceae</taxon>
        <taxon>Oidiodendron</taxon>
    </lineage>
</organism>
<dbReference type="Pfam" id="PF13772">
    <property type="entry name" value="AIG2_2"/>
    <property type="match status" value="1"/>
</dbReference>
<feature type="active site" description="Proton acceptor" evidence="3">
    <location>
        <position position="135"/>
    </location>
</feature>
<keyword evidence="7" id="KW-1185">Reference proteome</keyword>
<evidence type="ECO:0000313" key="6">
    <source>
        <dbReference type="EMBL" id="KIN03916.1"/>
    </source>
</evidence>